<organism evidence="2 3">
    <name type="scientific">Salinivirga cyanobacteriivorans</name>
    <dbReference type="NCBI Taxonomy" id="1307839"/>
    <lineage>
        <taxon>Bacteria</taxon>
        <taxon>Pseudomonadati</taxon>
        <taxon>Bacteroidota</taxon>
        <taxon>Bacteroidia</taxon>
        <taxon>Bacteroidales</taxon>
        <taxon>Salinivirgaceae</taxon>
        <taxon>Salinivirga</taxon>
    </lineage>
</organism>
<dbReference type="Gene3D" id="1.10.1130.10">
    <property type="entry name" value="Flavocytochrome C3, Chain A"/>
    <property type="match status" value="1"/>
</dbReference>
<reference evidence="2 3" key="1">
    <citation type="submission" date="2015-11" db="EMBL/GenBank/DDBJ databases">
        <title>Description and complete genome sequence of a novel strain predominating in hypersaline microbial mats and representing a new family of the Bacteriodetes phylum.</title>
        <authorList>
            <person name="Spring S."/>
            <person name="Bunk B."/>
            <person name="Sproer C."/>
            <person name="Klenk H.-P."/>
        </authorList>
    </citation>
    <scope>NUCLEOTIDE SEQUENCE [LARGE SCALE GENOMIC DNA]</scope>
    <source>
        <strain evidence="2 3">L21-Spi-D4</strain>
    </source>
</reference>
<dbReference type="InterPro" id="IPR036280">
    <property type="entry name" value="Multihaem_cyt_sf"/>
</dbReference>
<gene>
    <name evidence="2" type="ORF">L21SP5_01413</name>
</gene>
<dbReference type="PANTHER" id="PTHR35038">
    <property type="entry name" value="DISSIMILATORY SULFITE REDUCTASE SIRA"/>
    <property type="match status" value="1"/>
</dbReference>
<dbReference type="OrthoDB" id="9777268at2"/>
<sequence length="282" mass="29558">MHAAGANVGYAGGRNDCAACHSHEGFVETQHTGRDTTAADIPIPTAIACNTCHDDHNTLDFENDGTDYAMRTKEAVTLLIDGTSLDFEGSSNLCASCHQPRRPAPSSDDGSYTITSPHYGPHHGTQATVLEGIGGYELAGSMSYPEPGASTHRTGASCNSCHMSPAADNNSTGGHTFVPNLASCTSCHTDASSFDVNGVQTEVESMLGDLETALINANIIGADGHLLDDSGETLNYGSSLNLTIDEAGAYFNWATVAEDRSMGVHNPAYVKALLQNSIEVFN</sequence>
<dbReference type="AlphaFoldDB" id="A0A0S2HYC0"/>
<dbReference type="InterPro" id="IPR003321">
    <property type="entry name" value="Cyt_c552"/>
</dbReference>
<dbReference type="Gene3D" id="1.20.140.10">
    <property type="entry name" value="Butyryl-CoA Dehydrogenase, subunit A, domain 3"/>
    <property type="match status" value="1"/>
</dbReference>
<dbReference type="Proteomes" id="UP000064893">
    <property type="component" value="Chromosome"/>
</dbReference>
<evidence type="ECO:0000313" key="3">
    <source>
        <dbReference type="Proteomes" id="UP000064893"/>
    </source>
</evidence>
<keyword evidence="1" id="KW-0732">Signal</keyword>
<name>A0A0S2HYC0_9BACT</name>
<evidence type="ECO:0000256" key="1">
    <source>
        <dbReference type="ARBA" id="ARBA00022729"/>
    </source>
</evidence>
<dbReference type="SUPFAM" id="SSF48695">
    <property type="entry name" value="Multiheme cytochromes"/>
    <property type="match status" value="1"/>
</dbReference>
<accession>A0A0S2HYC0</accession>
<dbReference type="GO" id="GO:0042279">
    <property type="term" value="F:nitrite reductase (cytochrome, ammonia-forming) activity"/>
    <property type="evidence" value="ECO:0007669"/>
    <property type="project" value="InterPro"/>
</dbReference>
<dbReference type="RefSeq" id="WP_057952557.1">
    <property type="nucleotide sequence ID" value="NZ_CP013118.1"/>
</dbReference>
<dbReference type="InterPro" id="IPR051829">
    <property type="entry name" value="Multiheme_Cytochr_ET"/>
</dbReference>
<dbReference type="Pfam" id="PF02335">
    <property type="entry name" value="Cytochrom_C552"/>
    <property type="match status" value="1"/>
</dbReference>
<dbReference type="KEGG" id="blq:L21SP5_01413"/>
<protein>
    <submittedName>
        <fullName evidence="2">Decaheme c-type cytochrome, OmcA/MtrC family</fullName>
    </submittedName>
</protein>
<keyword evidence="3" id="KW-1185">Reference proteome</keyword>
<dbReference type="STRING" id="1307839.L21SP5_01413"/>
<dbReference type="GO" id="GO:0042597">
    <property type="term" value="C:periplasmic space"/>
    <property type="evidence" value="ECO:0007669"/>
    <property type="project" value="InterPro"/>
</dbReference>
<evidence type="ECO:0000313" key="2">
    <source>
        <dbReference type="EMBL" id="ALO15063.1"/>
    </source>
</evidence>
<dbReference type="EMBL" id="CP013118">
    <property type="protein sequence ID" value="ALO15063.1"/>
    <property type="molecule type" value="Genomic_DNA"/>
</dbReference>
<proteinExistence type="predicted"/>